<dbReference type="AlphaFoldDB" id="B4FH71"/>
<reference evidence="1" key="1">
    <citation type="journal article" date="2009" name="PLoS Genet.">
        <title>Sequencing, mapping, and analysis of 27,455 maize full-length cDNAs.</title>
        <authorList>
            <person name="Soderlund C."/>
            <person name="Descour A."/>
            <person name="Kudrna D."/>
            <person name="Bomhoff M."/>
            <person name="Boyd L."/>
            <person name="Currie J."/>
            <person name="Angelova A."/>
            <person name="Collura K."/>
            <person name="Wissotski M."/>
            <person name="Ashley E."/>
            <person name="Morrow D."/>
            <person name="Fernandes J."/>
            <person name="Walbot V."/>
            <person name="Yu Y."/>
        </authorList>
    </citation>
    <scope>NUCLEOTIDE SEQUENCE</scope>
    <source>
        <strain evidence="1">B73</strain>
    </source>
</reference>
<dbReference type="EMBL" id="BT036459">
    <property type="protein sequence ID" value="ACF81464.1"/>
    <property type="molecule type" value="mRNA"/>
</dbReference>
<proteinExistence type="evidence at transcript level"/>
<accession>B4FH71</accession>
<name>B4FH71_MAIZE</name>
<sequence>MSCSVPTKQQPLYDNPFVALDPKTMGCCWCLTSNLQEAFFSISVLQLNCPNFAQVEQVSVELQPHDLQKIKGQKHLLLLLTYFPISSRQHGQTSQFHSLCIVVQLCRYMELVPCRLHTNLHKTQQ</sequence>
<protein>
    <submittedName>
        <fullName evidence="1">Uncharacterized protein</fullName>
    </submittedName>
</protein>
<evidence type="ECO:0000313" key="1">
    <source>
        <dbReference type="EMBL" id="ACF81464.1"/>
    </source>
</evidence>
<organism evidence="1">
    <name type="scientific">Zea mays</name>
    <name type="common">Maize</name>
    <dbReference type="NCBI Taxonomy" id="4577"/>
    <lineage>
        <taxon>Eukaryota</taxon>
        <taxon>Viridiplantae</taxon>
        <taxon>Streptophyta</taxon>
        <taxon>Embryophyta</taxon>
        <taxon>Tracheophyta</taxon>
        <taxon>Spermatophyta</taxon>
        <taxon>Magnoliopsida</taxon>
        <taxon>Liliopsida</taxon>
        <taxon>Poales</taxon>
        <taxon>Poaceae</taxon>
        <taxon>PACMAD clade</taxon>
        <taxon>Panicoideae</taxon>
        <taxon>Andropogonodae</taxon>
        <taxon>Andropogoneae</taxon>
        <taxon>Tripsacinae</taxon>
        <taxon>Zea</taxon>
    </lineage>
</organism>